<accession>A0ABM7RGR4</accession>
<evidence type="ECO:0008006" key="4">
    <source>
        <dbReference type="Google" id="ProtNLM"/>
    </source>
</evidence>
<evidence type="ECO:0000313" key="2">
    <source>
        <dbReference type="EMBL" id="BCX49418.1"/>
    </source>
</evidence>
<dbReference type="EMBL" id="AP024702">
    <property type="protein sequence ID" value="BCX49418.1"/>
    <property type="molecule type" value="Genomic_DNA"/>
</dbReference>
<protein>
    <recommendedName>
        <fullName evidence="4">Roadblock/LAMTOR2 domain-containing protein</fullName>
    </recommendedName>
</protein>
<name>A0ABM7RGR4_9BACT</name>
<evidence type="ECO:0000256" key="1">
    <source>
        <dbReference type="SAM" id="MobiDB-lite"/>
    </source>
</evidence>
<organism evidence="2 3">
    <name type="scientific">Haloferula helveola</name>
    <dbReference type="NCBI Taxonomy" id="490095"/>
    <lineage>
        <taxon>Bacteria</taxon>
        <taxon>Pseudomonadati</taxon>
        <taxon>Verrucomicrobiota</taxon>
        <taxon>Verrucomicrobiia</taxon>
        <taxon>Verrucomicrobiales</taxon>
        <taxon>Verrucomicrobiaceae</taxon>
        <taxon>Haloferula</taxon>
    </lineage>
</organism>
<gene>
    <name evidence="2" type="ORF">HAHE_33260</name>
</gene>
<proteinExistence type="predicted"/>
<sequence>MDPVEPWIDADAVRRLARQLVVPPRSGPSRGSEDPGFGPGFEGFIPGGQPALKSVPEPSPEEAPEPKPFLSTEPVAREAPPALPEEAPEDAVRGPLVARMEGFRDWMVRNLDARGAFILDREGEPVLDDPAYAKLHFLARSLAQAYRPVKGEVGNVHVKVGAEAYLTVVPVDTAFGRLVLGTVLSKPLDAESAAVVAEALSRASRPERR</sequence>
<dbReference type="RefSeq" id="WP_338686010.1">
    <property type="nucleotide sequence ID" value="NZ_AP024702.1"/>
</dbReference>
<evidence type="ECO:0000313" key="3">
    <source>
        <dbReference type="Proteomes" id="UP001374893"/>
    </source>
</evidence>
<reference evidence="2 3" key="1">
    <citation type="submission" date="2021-06" db="EMBL/GenBank/DDBJ databases">
        <title>Complete genome of Haloferula helveola possessing various polysaccharide degrading enzymes.</title>
        <authorList>
            <person name="Takami H."/>
            <person name="Huang C."/>
            <person name="Hamasaki K."/>
        </authorList>
    </citation>
    <scope>NUCLEOTIDE SEQUENCE [LARGE SCALE GENOMIC DNA]</scope>
    <source>
        <strain evidence="2 3">CN-1</strain>
    </source>
</reference>
<dbReference type="Proteomes" id="UP001374893">
    <property type="component" value="Chromosome"/>
</dbReference>
<feature type="region of interest" description="Disordered" evidence="1">
    <location>
        <begin position="20"/>
        <end position="90"/>
    </location>
</feature>
<keyword evidence="3" id="KW-1185">Reference proteome</keyword>